<dbReference type="GO" id="GO:0006623">
    <property type="term" value="P:protein targeting to vacuole"/>
    <property type="evidence" value="ECO:0007669"/>
    <property type="project" value="TreeGrafter"/>
</dbReference>
<dbReference type="InterPro" id="IPR026847">
    <property type="entry name" value="VPS13"/>
</dbReference>
<evidence type="ECO:0000313" key="6">
    <source>
        <dbReference type="EMBL" id="VEN45425.1"/>
    </source>
</evidence>
<dbReference type="Pfam" id="PF12624">
    <property type="entry name" value="VPS13_N"/>
    <property type="match status" value="1"/>
</dbReference>
<dbReference type="Pfam" id="PF25033">
    <property type="entry name" value="VPS13_M"/>
    <property type="match status" value="1"/>
</dbReference>
<evidence type="ECO:0000256" key="1">
    <source>
        <dbReference type="ARBA" id="ARBA00006545"/>
    </source>
</evidence>
<dbReference type="GO" id="GO:0045053">
    <property type="term" value="P:protein retention in Golgi apparatus"/>
    <property type="evidence" value="ECO:0007669"/>
    <property type="project" value="TreeGrafter"/>
</dbReference>
<gene>
    <name evidence="6" type="ORF">CALMAC_LOCUS7883</name>
</gene>
<dbReference type="InterPro" id="IPR026854">
    <property type="entry name" value="VPS13_N"/>
</dbReference>
<dbReference type="PANTHER" id="PTHR16166">
    <property type="entry name" value="VACUOLAR PROTEIN SORTING-ASSOCIATED PROTEIN VPS13"/>
    <property type="match status" value="1"/>
</dbReference>
<feature type="domain" description="Chorein N-terminal" evidence="4">
    <location>
        <begin position="37"/>
        <end position="440"/>
    </location>
</feature>
<dbReference type="PANTHER" id="PTHR16166:SF93">
    <property type="entry name" value="INTERMEMBRANE LIPID TRANSFER PROTEIN VPS13"/>
    <property type="match status" value="1"/>
</dbReference>
<feature type="non-terminal residue" evidence="6">
    <location>
        <position position="1"/>
    </location>
</feature>
<accession>A0A653CBZ6</accession>
<evidence type="ECO:0000256" key="3">
    <source>
        <dbReference type="SAM" id="MobiDB-lite"/>
    </source>
</evidence>
<feature type="domain" description="VPS13-like middle region" evidence="5">
    <location>
        <begin position="1052"/>
        <end position="1784"/>
    </location>
</feature>
<feature type="region of interest" description="Disordered" evidence="3">
    <location>
        <begin position="1878"/>
        <end position="1909"/>
    </location>
</feature>
<dbReference type="OrthoDB" id="428159at2759"/>
<evidence type="ECO:0000259" key="4">
    <source>
        <dbReference type="Pfam" id="PF12624"/>
    </source>
</evidence>
<dbReference type="EMBL" id="CAACVG010007438">
    <property type="protein sequence ID" value="VEN45425.1"/>
    <property type="molecule type" value="Genomic_DNA"/>
</dbReference>
<proteinExistence type="inferred from homology"/>
<keyword evidence="2" id="KW-0813">Transport</keyword>
<evidence type="ECO:0000256" key="2">
    <source>
        <dbReference type="ARBA" id="ARBA00022448"/>
    </source>
</evidence>
<keyword evidence="7" id="KW-1185">Reference proteome</keyword>
<feature type="non-terminal residue" evidence="6">
    <location>
        <position position="1930"/>
    </location>
</feature>
<evidence type="ECO:0000259" key="5">
    <source>
        <dbReference type="Pfam" id="PF25033"/>
    </source>
</evidence>
<reference evidence="6 7" key="1">
    <citation type="submission" date="2019-01" db="EMBL/GenBank/DDBJ databases">
        <authorList>
            <person name="Sayadi A."/>
        </authorList>
    </citation>
    <scope>NUCLEOTIDE SEQUENCE [LARGE SCALE GENOMIC DNA]</scope>
</reference>
<dbReference type="InterPro" id="IPR056747">
    <property type="entry name" value="VPS13-like_M"/>
</dbReference>
<name>A0A653CBZ6_CALMS</name>
<dbReference type="Proteomes" id="UP000410492">
    <property type="component" value="Unassembled WGS sequence"/>
</dbReference>
<evidence type="ECO:0000313" key="7">
    <source>
        <dbReference type="Proteomes" id="UP000410492"/>
    </source>
</evidence>
<sequence length="1930" mass="221731">GKSIGIRKAGRRREKSEENAAVRGNLTIQLLTQFRTMLEGAVARLLNQLLGKYVVDLDTENLNVGIFSGQVQLTDLKLKPEALYELNLPIEVKAGTIGKIWLQIPWTSLWCSPIVVNIEDLHMVVGPVVTNKPFDPEKNKRLTRAAKKRMLEVLESDGQLLGGPSTFIEHLVSNMLNFLQVTITNVHIRYEDTDSWKTPIAAGLCIGSITAETTNSKWKPTRIDRQTETSYYLVKMEAFSIYWNCNATIKEWDLPSQYYQWRNAMASSLQNYNINGDDFNFVLNPLITKIKMVITKSANGDVSKLHTDVIVQDCNIQMTKEQYDSMYSVADCMDRMTISWQFLEIRPKEKISENQKIWWRYASYALLEQRVKPYTWSRIRRARQHYKDYRETYKQILNNPNDTELKMDLQKYEDNLSIINIVIARQQACLMEQERATSEKSFWSMLPSPEKKLICDRIGFLENGEDVRTTFIEHNYSFRLGNFNLTLLNNAKEILVLTLTQTIFSLKPNFEQDTFKFTLKIEGVVLEAATEEDHLISMISSEHLSDSPAYFFKMDLEKMPKMTPCRYKLALSMDSVEYIYNKPSIDELETFLNIEDYPKYRLLEKFNGMYSKLGSFVKEKLLEKWEMNLNIKIPYFVIPDVSSFMRAQYLLVVDLGRYAISTELCQQTYIAENATQMELEEQLYSKLLINCTNVQLLFCDTSDNWKDARKEKDTDMHVVSKSSFSSIFALSVANLKTIPRYKFNITFQTLKLNISERKIGLLLKFFNSDHIQINVIKESQPKLYETDRVKGRWTVPYLRKTQKGISIAHAHTNYRRYKVENGKIRKNLKENVARAHYGNMNEAWARCVDLPGLEDNISPSNTIDVLFGFVITEFSILFSRSSDSTDRQYVMVRLGLFTMDIALMTYGPAYQMSINNILLTDKLHTTPSGQYLDLIHSPLPNNQDVLTVLYRRVSASCPEFWTHFHGVETSLVANLGTVNLLLHQEAVHTILKYSKYLSNKFGNQISPLLKTFLRNSWKLICNTLHKKIDTPVPPGSVKFSHSARLGELNITVCDSDFDIVHVQLSGLELDFLFRANERFVFRSFLSSINVEHLSDITLYSKVLYTDEDKVFDIKYVKNATTLNYNNDISPNMDETFVDGSFKFQLGKLNCTFLYKLIVQLQRFVLNLEALPYIEKLFSIIYKTITAATQTLKDNTKVNLSIHLCGPVFLIPQKSSSPNVLVIDTGELKVENFFKEYSSEITENILLKLNNVTISRGIMTLTSTLEMQETLIEPISLNMDIKKFTNCKTTLSSWDIDSIIESIQVTLGQRDLTTIMSIYTDNIGEGKILDLFPVQLKSPTDILKTDDTVKTLEAFFCEPKQKNIVAKCTIDEMKVMLFFDSGELLSSPIRDLNHGLCKLEIQEIDLSAMVYNDRSLDGKLSVNKVFIEEIGPDANAFDKTVLQSPSDDNKNNNCNITVNKPPIVDITFHQNKTGDRSADVIIGRLGLSLSIPFCEKLALFIIECLPKENMDDGIVNPGYEAEVYHTVPQRCYSTSFTLSVRINKPELTFLVETTSNKKRYFITKSEILLDFSRHSNRLNVVMSLSGLHTLFYDLGEYAEEPYTILKQCDMELCKSFSEESGEKITLSVSSIYVKLCSEVFHSVNDVLNDIAEHFKVPEVEAPTAETKKSKDPETNDLWEPKKLDEFVDMNEDDDSKSSNLHRIHEILLIPKLDIVVIFELEQTPLLLFKSTVELTLYDWSHMLNCTCEVSLQLNYFNETVQSWEPLIDPIVIDERQYKPWEVIIKVFQDKALPMCDSIEHKVKDKAIKKERASRSVTTTEDEDSGEDMMYLEPLNTINNGNNRRVKTSLSTFLDDSDSENEDGTMEKLAAAISDLFTGDWNENEDSDCEHSSEGEDEITEQPAEKPEKLETHNFLNKSYYILIDAKETFNV</sequence>
<organism evidence="6 7">
    <name type="scientific">Callosobruchus maculatus</name>
    <name type="common">Southern cowpea weevil</name>
    <name type="synonym">Pulse bruchid</name>
    <dbReference type="NCBI Taxonomy" id="64391"/>
    <lineage>
        <taxon>Eukaryota</taxon>
        <taxon>Metazoa</taxon>
        <taxon>Ecdysozoa</taxon>
        <taxon>Arthropoda</taxon>
        <taxon>Hexapoda</taxon>
        <taxon>Insecta</taxon>
        <taxon>Pterygota</taxon>
        <taxon>Neoptera</taxon>
        <taxon>Endopterygota</taxon>
        <taxon>Coleoptera</taxon>
        <taxon>Polyphaga</taxon>
        <taxon>Cucujiformia</taxon>
        <taxon>Chrysomeloidea</taxon>
        <taxon>Chrysomelidae</taxon>
        <taxon>Bruchinae</taxon>
        <taxon>Bruchini</taxon>
        <taxon>Callosobruchus</taxon>
    </lineage>
</organism>
<protein>
    <submittedName>
        <fullName evidence="6">Uncharacterized protein</fullName>
    </submittedName>
</protein>
<comment type="similarity">
    <text evidence="1">Belongs to the VPS13 family.</text>
</comment>